<evidence type="ECO:0000256" key="1">
    <source>
        <dbReference type="SAM" id="SignalP"/>
    </source>
</evidence>
<feature type="signal peptide" evidence="1">
    <location>
        <begin position="1"/>
        <end position="24"/>
    </location>
</feature>
<dbReference type="Proteomes" id="UP000031419">
    <property type="component" value="Unassembled WGS sequence"/>
</dbReference>
<evidence type="ECO:0000313" key="2">
    <source>
        <dbReference type="EMBL" id="KEI43411.1"/>
    </source>
</evidence>
<reference evidence="2 3" key="1">
    <citation type="submission" date="2014-06" db="EMBL/GenBank/DDBJ databases">
        <title>Saccharopolyspora rectivirgula DSM-43113 Genome sequencing.</title>
        <authorList>
            <person name="Barrera C."/>
            <person name="Millon L."/>
            <person name="Rognon B."/>
            <person name="Zaugg C."/>
            <person name="Monod M."/>
        </authorList>
    </citation>
    <scope>NUCLEOTIDE SEQUENCE [LARGE SCALE GENOMIC DNA]</scope>
    <source>
        <strain evidence="2 3">DSM 43113</strain>
    </source>
</reference>
<dbReference type="RefSeq" id="WP_029720737.1">
    <property type="nucleotide sequence ID" value="NZ_JAJUIW010000059.1"/>
</dbReference>
<dbReference type="SUPFAM" id="SSF49503">
    <property type="entry name" value="Cupredoxins"/>
    <property type="match status" value="1"/>
</dbReference>
<comment type="caution">
    <text evidence="2">The sequence shown here is derived from an EMBL/GenBank/DDBJ whole genome shotgun (WGS) entry which is preliminary data.</text>
</comment>
<protein>
    <recommendedName>
        <fullName evidence="4">EfeO-type cupredoxin-like domain-containing protein</fullName>
    </recommendedName>
</protein>
<dbReference type="Gene3D" id="2.60.40.420">
    <property type="entry name" value="Cupredoxins - blue copper proteins"/>
    <property type="match status" value="1"/>
</dbReference>
<dbReference type="AlphaFoldDB" id="A0A073AVN7"/>
<dbReference type="PROSITE" id="PS51257">
    <property type="entry name" value="PROKAR_LIPOPROTEIN"/>
    <property type="match status" value="1"/>
</dbReference>
<evidence type="ECO:0000313" key="3">
    <source>
        <dbReference type="Proteomes" id="UP000031419"/>
    </source>
</evidence>
<dbReference type="OrthoDB" id="6717945at2"/>
<dbReference type="EMBL" id="JNVU01000039">
    <property type="protein sequence ID" value="KEI43411.1"/>
    <property type="molecule type" value="Genomic_DNA"/>
</dbReference>
<feature type="chain" id="PRO_5001688049" description="EfeO-type cupredoxin-like domain-containing protein" evidence="1">
    <location>
        <begin position="25"/>
        <end position="120"/>
    </location>
</feature>
<evidence type="ECO:0008006" key="4">
    <source>
        <dbReference type="Google" id="ProtNLM"/>
    </source>
</evidence>
<dbReference type="STRING" id="28042.GU90_16835"/>
<proteinExistence type="predicted"/>
<accession>A0A073AVN7</accession>
<gene>
    <name evidence="2" type="ORF">GU90_16835</name>
</gene>
<sequence length="120" mass="12878">MNTARNLVLALVSAVLLLAGCSSAENDQQSSPAEPVEASIRITGDRVQAPGDRINAAQGQTVRLTVVSDHADELHVHGYDKAVELRPNEPATVEFQADVPGVFEIELHESKAELPSLEVR</sequence>
<dbReference type="eggNOG" id="COG1622">
    <property type="taxonomic scope" value="Bacteria"/>
</dbReference>
<dbReference type="InterPro" id="IPR008972">
    <property type="entry name" value="Cupredoxin"/>
</dbReference>
<keyword evidence="1" id="KW-0732">Signal</keyword>
<keyword evidence="3" id="KW-1185">Reference proteome</keyword>
<name>A0A073AVN7_9PSEU</name>
<organism evidence="2 3">
    <name type="scientific">Saccharopolyspora rectivirgula</name>
    <dbReference type="NCBI Taxonomy" id="28042"/>
    <lineage>
        <taxon>Bacteria</taxon>
        <taxon>Bacillati</taxon>
        <taxon>Actinomycetota</taxon>
        <taxon>Actinomycetes</taxon>
        <taxon>Pseudonocardiales</taxon>
        <taxon>Pseudonocardiaceae</taxon>
        <taxon>Saccharopolyspora</taxon>
    </lineage>
</organism>